<keyword evidence="3" id="KW-1185">Reference proteome</keyword>
<dbReference type="RefSeq" id="WP_308986869.1">
    <property type="nucleotide sequence ID" value="NZ_JARXIC010000093.1"/>
</dbReference>
<reference evidence="2 3" key="1">
    <citation type="submission" date="2023-04" db="EMBL/GenBank/DDBJ databases">
        <title>A novel bacteria isolated from coastal sediment.</title>
        <authorList>
            <person name="Liu X.-J."/>
            <person name="Du Z.-J."/>
        </authorList>
    </citation>
    <scope>NUCLEOTIDE SEQUENCE [LARGE SCALE GENOMIC DNA]</scope>
    <source>
        <strain evidence="2 3">SDUM461004</strain>
    </source>
</reference>
<proteinExistence type="predicted"/>
<name>A0ABU1ANS0_9BACT</name>
<sequence length="147" mass="16895">MKYKIIPLILFAALTTLANAASETKSVGSFIETTGEYEWSNSERIVLIEQNNDRLQFSISLDDPVRKKSIGPKAGLLQQGKPWMFWIESRNKIWMFDGDSRLWEYTFRTIEPNKYQDSISEIKDSDSIPSELLSALPAEFIQSLKKI</sequence>
<dbReference type="EMBL" id="JARXIC010000093">
    <property type="protein sequence ID" value="MDQ8196437.1"/>
    <property type="molecule type" value="Genomic_DNA"/>
</dbReference>
<accession>A0ABU1ANS0</accession>
<feature type="chain" id="PRO_5046510270" evidence="1">
    <location>
        <begin position="21"/>
        <end position="147"/>
    </location>
</feature>
<gene>
    <name evidence="2" type="ORF">QEH59_18555</name>
</gene>
<evidence type="ECO:0000256" key="1">
    <source>
        <dbReference type="SAM" id="SignalP"/>
    </source>
</evidence>
<feature type="signal peptide" evidence="1">
    <location>
        <begin position="1"/>
        <end position="20"/>
    </location>
</feature>
<organism evidence="2 3">
    <name type="scientific">Thalassobacterium sedimentorum</name>
    <dbReference type="NCBI Taxonomy" id="3041258"/>
    <lineage>
        <taxon>Bacteria</taxon>
        <taxon>Pseudomonadati</taxon>
        <taxon>Verrucomicrobiota</taxon>
        <taxon>Opitutia</taxon>
        <taxon>Puniceicoccales</taxon>
        <taxon>Coraliomargaritaceae</taxon>
        <taxon>Thalassobacterium</taxon>
    </lineage>
</organism>
<dbReference type="Proteomes" id="UP001243717">
    <property type="component" value="Unassembled WGS sequence"/>
</dbReference>
<keyword evidence="1" id="KW-0732">Signal</keyword>
<protein>
    <submittedName>
        <fullName evidence="2">Uncharacterized protein</fullName>
    </submittedName>
</protein>
<evidence type="ECO:0000313" key="2">
    <source>
        <dbReference type="EMBL" id="MDQ8196437.1"/>
    </source>
</evidence>
<comment type="caution">
    <text evidence="2">The sequence shown here is derived from an EMBL/GenBank/DDBJ whole genome shotgun (WGS) entry which is preliminary data.</text>
</comment>
<evidence type="ECO:0000313" key="3">
    <source>
        <dbReference type="Proteomes" id="UP001243717"/>
    </source>
</evidence>